<dbReference type="GO" id="GO:0016757">
    <property type="term" value="F:glycosyltransferase activity"/>
    <property type="evidence" value="ECO:0007669"/>
    <property type="project" value="UniProtKB-KW"/>
</dbReference>
<evidence type="ECO:0000256" key="8">
    <source>
        <dbReference type="SAM" id="Phobius"/>
    </source>
</evidence>
<keyword evidence="4 10" id="KW-0808">Transferase</keyword>
<comment type="subcellular location">
    <subcellularLocation>
        <location evidence="1">Cell membrane</location>
        <topology evidence="1">Multi-pass membrane protein</topology>
    </subcellularLocation>
</comment>
<organism evidence="10 11">
    <name type="scientific">Funiculus sociatus GB2-A5</name>
    <dbReference type="NCBI Taxonomy" id="2933946"/>
    <lineage>
        <taxon>Bacteria</taxon>
        <taxon>Bacillati</taxon>
        <taxon>Cyanobacteriota</taxon>
        <taxon>Cyanophyceae</taxon>
        <taxon>Coleofasciculales</taxon>
        <taxon>Coleofasciculaceae</taxon>
        <taxon>Funiculus</taxon>
    </lineage>
</organism>
<evidence type="ECO:0000259" key="9">
    <source>
        <dbReference type="Pfam" id="PF13231"/>
    </source>
</evidence>
<dbReference type="PANTHER" id="PTHR33908">
    <property type="entry name" value="MANNOSYLTRANSFERASE YKCB-RELATED"/>
    <property type="match status" value="1"/>
</dbReference>
<feature type="transmembrane region" description="Helical" evidence="8">
    <location>
        <begin position="63"/>
        <end position="81"/>
    </location>
</feature>
<evidence type="ECO:0000256" key="3">
    <source>
        <dbReference type="ARBA" id="ARBA00022676"/>
    </source>
</evidence>
<keyword evidence="11" id="KW-1185">Reference proteome</keyword>
<feature type="transmembrane region" description="Helical" evidence="8">
    <location>
        <begin position="374"/>
        <end position="396"/>
    </location>
</feature>
<keyword evidence="6 8" id="KW-1133">Transmembrane helix</keyword>
<sequence>MTATAESWFTLTSKTSTRTDGINMYQNDQQVLQQEIRNQAVLTKEKDKRKEQLSQSWELPPNWLKLLVITLLFLGIFFRFVNLDRKVYWYDETMTSLRIHGHTHSEYVQQLFQGQVISAADLQKYQTFNPEKDLKDTMNALAGNAEHPPLYYLIARFWTQWFGDSVAATRSLSAAISLLVFPLVYWLCLELFNSSLFGWMSIALFSISPFHVLYAQEARQYSLWIVTILLSSAALLRAIRLKTKSSWGLYAVSLSLGFYTFLMSGLVAIAHGIYVAIVERRLNKISTAYIVASLAGCLTFVPWTLVFIANLSNIEKNTSSGQRAVNIFSRLQTFSSDLGQVFLDFKLGLYSAPLILIMVGYAVYFVYRNAPKKGALFILCLVGISLIGLILPDLIFGLKLSTRSRYLIPFYLGSQLAVAYLLTAKIFSIRSSNQQIWKVIAALLFSGGVLSCAMSSQAEAWWNKGASHYNINRAEIINQASRPLLISSNNSLNPGDLLSLSYLLDSKVRLQLVIEPNIPQVPDGYSDIFVYNTSKELNSKLEKDYKIKTVDKRANLWRLEKKSAEQ</sequence>
<feature type="transmembrane region" description="Helical" evidence="8">
    <location>
        <begin position="221"/>
        <end position="239"/>
    </location>
</feature>
<evidence type="ECO:0000256" key="7">
    <source>
        <dbReference type="ARBA" id="ARBA00023136"/>
    </source>
</evidence>
<dbReference type="EMBL" id="JAMPKK010000022">
    <property type="protein sequence ID" value="MEP0865128.1"/>
    <property type="molecule type" value="Genomic_DNA"/>
</dbReference>
<keyword evidence="5 8" id="KW-0812">Transmembrane</keyword>
<feature type="transmembrane region" description="Helical" evidence="8">
    <location>
        <begin position="347"/>
        <end position="367"/>
    </location>
</feature>
<evidence type="ECO:0000256" key="2">
    <source>
        <dbReference type="ARBA" id="ARBA00022475"/>
    </source>
</evidence>
<evidence type="ECO:0000256" key="1">
    <source>
        <dbReference type="ARBA" id="ARBA00004651"/>
    </source>
</evidence>
<feature type="transmembrane region" description="Helical" evidence="8">
    <location>
        <begin position="289"/>
        <end position="309"/>
    </location>
</feature>
<accession>A0ABV0JNN8</accession>
<proteinExistence type="predicted"/>
<feature type="transmembrane region" description="Helical" evidence="8">
    <location>
        <begin position="251"/>
        <end position="277"/>
    </location>
</feature>
<dbReference type="Proteomes" id="UP001442494">
    <property type="component" value="Unassembled WGS sequence"/>
</dbReference>
<evidence type="ECO:0000313" key="10">
    <source>
        <dbReference type="EMBL" id="MEP0865128.1"/>
    </source>
</evidence>
<dbReference type="RefSeq" id="WP_199295413.1">
    <property type="nucleotide sequence ID" value="NZ_JAMPKK010000022.1"/>
</dbReference>
<reference evidence="10 11" key="1">
    <citation type="submission" date="2022-04" db="EMBL/GenBank/DDBJ databases">
        <title>Positive selection, recombination, and allopatry shape intraspecific diversity of widespread and dominant cyanobacteria.</title>
        <authorList>
            <person name="Wei J."/>
            <person name="Shu W."/>
            <person name="Hu C."/>
        </authorList>
    </citation>
    <scope>NUCLEOTIDE SEQUENCE [LARGE SCALE GENOMIC DNA]</scope>
    <source>
        <strain evidence="10 11">GB2-A5</strain>
    </source>
</reference>
<keyword evidence="3 10" id="KW-0328">Glycosyltransferase</keyword>
<dbReference type="Pfam" id="PF13231">
    <property type="entry name" value="PMT_2"/>
    <property type="match status" value="1"/>
</dbReference>
<feature type="transmembrane region" description="Helical" evidence="8">
    <location>
        <begin position="161"/>
        <end position="184"/>
    </location>
</feature>
<keyword evidence="2" id="KW-1003">Cell membrane</keyword>
<dbReference type="PANTHER" id="PTHR33908:SF11">
    <property type="entry name" value="MEMBRANE PROTEIN"/>
    <property type="match status" value="1"/>
</dbReference>
<evidence type="ECO:0000256" key="6">
    <source>
        <dbReference type="ARBA" id="ARBA00022989"/>
    </source>
</evidence>
<gene>
    <name evidence="10" type="ORF">NDI37_11690</name>
</gene>
<comment type="caution">
    <text evidence="10">The sequence shown here is derived from an EMBL/GenBank/DDBJ whole genome shotgun (WGS) entry which is preliminary data.</text>
</comment>
<dbReference type="InterPro" id="IPR038731">
    <property type="entry name" value="RgtA/B/C-like"/>
</dbReference>
<protein>
    <submittedName>
        <fullName evidence="10">Glycosyltransferase family 39 protein</fullName>
        <ecNumber evidence="10">2.4.-.-</ecNumber>
    </submittedName>
</protein>
<name>A0ABV0JNN8_9CYAN</name>
<feature type="transmembrane region" description="Helical" evidence="8">
    <location>
        <begin position="408"/>
        <end position="427"/>
    </location>
</feature>
<feature type="transmembrane region" description="Helical" evidence="8">
    <location>
        <begin position="196"/>
        <end position="214"/>
    </location>
</feature>
<dbReference type="EC" id="2.4.-.-" evidence="10"/>
<evidence type="ECO:0000256" key="4">
    <source>
        <dbReference type="ARBA" id="ARBA00022679"/>
    </source>
</evidence>
<dbReference type="InterPro" id="IPR050297">
    <property type="entry name" value="LipidA_mod_glycosyltrf_83"/>
</dbReference>
<evidence type="ECO:0000313" key="11">
    <source>
        <dbReference type="Proteomes" id="UP001442494"/>
    </source>
</evidence>
<evidence type="ECO:0000256" key="5">
    <source>
        <dbReference type="ARBA" id="ARBA00022692"/>
    </source>
</evidence>
<feature type="domain" description="Glycosyltransferase RgtA/B/C/D-like" evidence="9">
    <location>
        <begin position="147"/>
        <end position="303"/>
    </location>
</feature>
<keyword evidence="7 8" id="KW-0472">Membrane</keyword>